<sequence length="859" mass="92626">MESETRPVQACDDFAFENYRQNALPGRTWAVEDPPSEHQWHQESTRSIDADVTCLPLTFHSVFHGHSQESVRVSTRFDASQLSQSGRIFSSEGERGGETCSAQRAAIQLEEEESEVEEVPVFAPPAAQPPATGEAQRGLHLSLPTRSSSAKSGAAEEGNKEESPASLPSAPPEGESVQDGKKGEPPEAVNAEEESSLGAVKEGGDGGGREKKEDGGGGPEQQTEFLHTDKDRKREEGENGGAGGDVQNQETDGLAGQKTAEKGGIPQPDAARKSNPLDTWMHEDEGATQKEIRKETEKVNDAVRAPIETEEDKRKPEEESAMSPHQNEKPSPGSPEGVAKWTPGETDQSSASPNVNANTSKPPAEVRIHISPFAEMTELPSPSEAFETFRSPKSNAPPSIAFEDLNTIPLFEPLTIDTLIALTDKDKGTSSATAPRQKKARGPSKARTQEDYTGTLVGLTLLSISGRPQKPLRAQSFLLPLQAPRSHSPPRRDASPLLVGKETSDETAAPVPETAATVFDTWLRAFAVFDPCDPSQTRDEAALQAGEVEGKGEAAERRAQTRRRLLSARDSPSRYVGIVRLPTDEHPPVEFTADQKGDGGVRPPPSPCRMAEACIRRSQQKQEERGGEVNTEGDGQGQREEKEREEGGRDTSLSAGPGSGEAEIRIRQEDLEGEGGLKRMLLKKGLSAFFRHRFHEAAVHLAAFRLRFGCVSPSGTSTILDGAGGNGKERVPLQTHAEMLALDFHWRRALARSLFFDEKPKAALCLCTETIGLHPGCARLHRDRGEILKSLGRHTEAGLDLDFSFDLETGVLAGAAMKEEDGGGVGQLGGCMRVDSSHFYCTCASMSPAAVARLVQNLA</sequence>
<dbReference type="EMBL" id="CDMZ01005891">
    <property type="protein sequence ID" value="CEM55588.1"/>
    <property type="molecule type" value="Genomic_DNA"/>
</dbReference>
<feature type="compositionally biased region" description="Low complexity" evidence="1">
    <location>
        <begin position="164"/>
        <end position="175"/>
    </location>
</feature>
<feature type="region of interest" description="Disordered" evidence="1">
    <location>
        <begin position="536"/>
        <end position="664"/>
    </location>
</feature>
<dbReference type="VEuPathDB" id="CryptoDB:Cvel_13665"/>
<name>A0A0G4IEM0_9ALVE</name>
<feature type="region of interest" description="Disordered" evidence="1">
    <location>
        <begin position="124"/>
        <end position="364"/>
    </location>
</feature>
<feature type="compositionally biased region" description="Basic and acidic residues" evidence="1">
    <location>
        <begin position="280"/>
        <end position="301"/>
    </location>
</feature>
<dbReference type="AlphaFoldDB" id="A0A0G4IEM0"/>
<feature type="compositionally biased region" description="Basic and acidic residues" evidence="1">
    <location>
        <begin position="582"/>
        <end position="599"/>
    </location>
</feature>
<feature type="compositionally biased region" description="Basic and acidic residues" evidence="1">
    <location>
        <begin position="202"/>
        <end position="215"/>
    </location>
</feature>
<feature type="region of interest" description="Disordered" evidence="1">
    <location>
        <begin position="81"/>
        <end position="100"/>
    </location>
</feature>
<feature type="compositionally biased region" description="Basic and acidic residues" evidence="1">
    <location>
        <begin position="637"/>
        <end position="649"/>
    </location>
</feature>
<feature type="region of interest" description="Disordered" evidence="1">
    <location>
        <begin position="480"/>
        <end position="512"/>
    </location>
</feature>
<accession>A0A0G4IEM0</accession>
<proteinExistence type="predicted"/>
<feature type="compositionally biased region" description="Polar residues" evidence="1">
    <location>
        <begin position="345"/>
        <end position="361"/>
    </location>
</feature>
<evidence type="ECO:0000256" key="1">
    <source>
        <dbReference type="SAM" id="MobiDB-lite"/>
    </source>
</evidence>
<feature type="compositionally biased region" description="Basic and acidic residues" evidence="1">
    <location>
        <begin position="226"/>
        <end position="237"/>
    </location>
</feature>
<evidence type="ECO:0000313" key="2">
    <source>
        <dbReference type="EMBL" id="CEM55588.1"/>
    </source>
</evidence>
<feature type="compositionally biased region" description="Basic and acidic residues" evidence="1">
    <location>
        <begin position="548"/>
        <end position="559"/>
    </location>
</feature>
<feature type="compositionally biased region" description="Low complexity" evidence="1">
    <location>
        <begin position="147"/>
        <end position="156"/>
    </location>
</feature>
<organism evidence="2">
    <name type="scientific">Chromera velia CCMP2878</name>
    <dbReference type="NCBI Taxonomy" id="1169474"/>
    <lineage>
        <taxon>Eukaryota</taxon>
        <taxon>Sar</taxon>
        <taxon>Alveolata</taxon>
        <taxon>Colpodellida</taxon>
        <taxon>Chromeraceae</taxon>
        <taxon>Chromera</taxon>
    </lineage>
</organism>
<reference evidence="2" key="1">
    <citation type="submission" date="2014-11" db="EMBL/GenBank/DDBJ databases">
        <authorList>
            <person name="Otto D Thomas"/>
            <person name="Naeem Raeece"/>
        </authorList>
    </citation>
    <scope>NUCLEOTIDE SEQUENCE</scope>
</reference>
<feature type="region of interest" description="Disordered" evidence="1">
    <location>
        <begin position="426"/>
        <end position="450"/>
    </location>
</feature>
<protein>
    <submittedName>
        <fullName evidence="2">Uncharacterized protein</fullName>
    </submittedName>
</protein>
<gene>
    <name evidence="2" type="ORF">Cvel_13665</name>
</gene>